<evidence type="ECO:0000313" key="3">
    <source>
        <dbReference type="Proteomes" id="UP000788262"/>
    </source>
</evidence>
<dbReference type="SMART" id="SM00421">
    <property type="entry name" value="HTH_LUXR"/>
    <property type="match status" value="1"/>
</dbReference>
<dbReference type="Gene3D" id="1.10.10.10">
    <property type="entry name" value="Winged helix-like DNA-binding domain superfamily/Winged helix DNA-binding domain"/>
    <property type="match status" value="1"/>
</dbReference>
<reference evidence="2 3" key="1">
    <citation type="submission" date="2021-02" db="EMBL/GenBank/DDBJ databases">
        <title>Whole genome sequencing of Streptomyces actuosus VRA1.</title>
        <authorList>
            <person name="Sen G."/>
            <person name="Sen A."/>
        </authorList>
    </citation>
    <scope>NUCLEOTIDE SEQUENCE [LARGE SCALE GENOMIC DNA]</scope>
    <source>
        <strain evidence="2 3">VRA1</strain>
    </source>
</reference>
<comment type="caution">
    <text evidence="2">The sequence shown here is derived from an EMBL/GenBank/DDBJ whole genome shotgun (WGS) entry which is preliminary data.</text>
</comment>
<dbReference type="SUPFAM" id="SSF56024">
    <property type="entry name" value="Phospholipase D/nuclease"/>
    <property type="match status" value="1"/>
</dbReference>
<accession>A0ABS2VQ77</accession>
<keyword evidence="3" id="KW-1185">Reference proteome</keyword>
<gene>
    <name evidence="2" type="ORF">JS756_14200</name>
</gene>
<name>A0ABS2VQ77_STRAS</name>
<evidence type="ECO:0000313" key="2">
    <source>
        <dbReference type="EMBL" id="MBN0045241.1"/>
    </source>
</evidence>
<sequence length="240" mass="25533">MSSLIEDTVALPRGQRAEEPWALPAEPDEASVMAAIGEQIRQARQSVDICLAGHTTRAHRFVEILRARDETVRVRLARSWPGLDGVPESWEDLAASEHIEVRIARVPLIDCVVVDGRSALLIADSATGAQVSHHRAGGVVGALHSLFIAVWRGATPVPVRFGRGGQARAELVAGILGCLHAGMSDKLAADELSLSVRTYRCHVAEITASLGATSRFQAGLRAAELGLLPTPLPRAAPSES</sequence>
<evidence type="ECO:0000259" key="1">
    <source>
        <dbReference type="SMART" id="SM00421"/>
    </source>
</evidence>
<dbReference type="EMBL" id="JAFFZS010000009">
    <property type="protein sequence ID" value="MBN0045241.1"/>
    <property type="molecule type" value="Genomic_DNA"/>
</dbReference>
<feature type="domain" description="HTH luxR-type" evidence="1">
    <location>
        <begin position="175"/>
        <end position="222"/>
    </location>
</feature>
<dbReference type="SUPFAM" id="SSF46894">
    <property type="entry name" value="C-terminal effector domain of the bipartite response regulators"/>
    <property type="match status" value="1"/>
</dbReference>
<dbReference type="InterPro" id="IPR036388">
    <property type="entry name" value="WH-like_DNA-bd_sf"/>
</dbReference>
<organism evidence="2 3">
    <name type="scientific">Streptomyces actuosus</name>
    <dbReference type="NCBI Taxonomy" id="1885"/>
    <lineage>
        <taxon>Bacteria</taxon>
        <taxon>Bacillati</taxon>
        <taxon>Actinomycetota</taxon>
        <taxon>Actinomycetes</taxon>
        <taxon>Kitasatosporales</taxon>
        <taxon>Streptomycetaceae</taxon>
        <taxon>Streptomyces</taxon>
    </lineage>
</organism>
<protein>
    <submittedName>
        <fullName evidence="2">LuxR family transcriptional regulator</fullName>
    </submittedName>
</protein>
<dbReference type="Proteomes" id="UP000788262">
    <property type="component" value="Unassembled WGS sequence"/>
</dbReference>
<dbReference type="RefSeq" id="WP_205383450.1">
    <property type="nucleotide sequence ID" value="NZ_JAFFZS010000009.1"/>
</dbReference>
<dbReference type="InterPro" id="IPR000792">
    <property type="entry name" value="Tscrpt_reg_LuxR_C"/>
</dbReference>
<proteinExistence type="predicted"/>
<dbReference type="InterPro" id="IPR016032">
    <property type="entry name" value="Sig_transdc_resp-reg_C-effctor"/>
</dbReference>